<dbReference type="InterPro" id="IPR006685">
    <property type="entry name" value="MscS_channel_2nd"/>
</dbReference>
<dbReference type="Pfam" id="PF00924">
    <property type="entry name" value="MS_channel_2nd"/>
    <property type="match status" value="1"/>
</dbReference>
<comment type="caution">
    <text evidence="5">Lacks conserved residue(s) required for the propagation of feature annotation.</text>
</comment>
<dbReference type="GO" id="GO:0008381">
    <property type="term" value="F:mechanosensitive monoatomic ion channel activity"/>
    <property type="evidence" value="ECO:0007669"/>
    <property type="project" value="InterPro"/>
</dbReference>
<evidence type="ECO:0000256" key="1">
    <source>
        <dbReference type="ARBA" id="ARBA00004370"/>
    </source>
</evidence>
<dbReference type="GO" id="GO:0005886">
    <property type="term" value="C:plasma membrane"/>
    <property type="evidence" value="ECO:0007669"/>
    <property type="project" value="UniProtKB-SubCell"/>
</dbReference>
<dbReference type="Gene3D" id="2.30.30.60">
    <property type="match status" value="1"/>
</dbReference>
<keyword evidence="8" id="KW-1185">Reference proteome</keyword>
<evidence type="ECO:0000259" key="6">
    <source>
        <dbReference type="Pfam" id="PF00924"/>
    </source>
</evidence>
<evidence type="ECO:0000313" key="8">
    <source>
        <dbReference type="Proteomes" id="UP000295543"/>
    </source>
</evidence>
<feature type="domain" description="Mechanosensitive ion channel MscS" evidence="6">
    <location>
        <begin position="143"/>
        <end position="213"/>
    </location>
</feature>
<feature type="transmembrane region" description="Helical" evidence="5">
    <location>
        <begin position="129"/>
        <end position="154"/>
    </location>
</feature>
<reference evidence="7 8" key="1">
    <citation type="submission" date="2019-03" db="EMBL/GenBank/DDBJ databases">
        <title>Luteimonas zhaokaii sp.nov., isolated from the rectal contents of Plateau pika in Yushu, Qinghai Province, China.</title>
        <authorList>
            <person name="Zhang G."/>
        </authorList>
    </citation>
    <scope>NUCLEOTIDE SEQUENCE [LARGE SCALE GENOMIC DNA]</scope>
    <source>
        <strain evidence="7 8">THG-MD21</strain>
    </source>
</reference>
<evidence type="ECO:0000256" key="2">
    <source>
        <dbReference type="ARBA" id="ARBA00022692"/>
    </source>
</evidence>
<dbReference type="SUPFAM" id="SSF50182">
    <property type="entry name" value="Sm-like ribonucleoproteins"/>
    <property type="match status" value="1"/>
</dbReference>
<dbReference type="PANTHER" id="PTHR30221:SF8">
    <property type="entry name" value="SMALL-CONDUCTANCE MECHANOSENSITIVE CHANNEL"/>
    <property type="match status" value="1"/>
</dbReference>
<dbReference type="InterPro" id="IPR045275">
    <property type="entry name" value="MscS_archaea/bacteria_type"/>
</dbReference>
<evidence type="ECO:0000256" key="3">
    <source>
        <dbReference type="ARBA" id="ARBA00022989"/>
    </source>
</evidence>
<keyword evidence="5" id="KW-0813">Transport</keyword>
<feature type="transmembrane region" description="Helical" evidence="5">
    <location>
        <begin position="53"/>
        <end position="74"/>
    </location>
</feature>
<keyword evidence="4 5" id="KW-0472">Membrane</keyword>
<proteinExistence type="inferred from homology"/>
<feature type="transmembrane region" description="Helical" evidence="5">
    <location>
        <begin position="101"/>
        <end position="123"/>
    </location>
</feature>
<keyword evidence="5" id="KW-1003">Cell membrane</keyword>
<comment type="similarity">
    <text evidence="5">Belongs to the MscS (TC 1.A.23) family.</text>
</comment>
<dbReference type="AlphaFoldDB" id="A0A4R5UD68"/>
<comment type="caution">
    <text evidence="7">The sequence shown here is derived from an EMBL/GenBank/DDBJ whole genome shotgun (WGS) entry which is preliminary data.</text>
</comment>
<gene>
    <name evidence="7" type="ORF">E2F49_04095</name>
</gene>
<evidence type="ECO:0000256" key="4">
    <source>
        <dbReference type="ARBA" id="ARBA00023136"/>
    </source>
</evidence>
<keyword evidence="5" id="KW-0407">Ion channel</keyword>
<keyword evidence="2 5" id="KW-0812">Transmembrane</keyword>
<comment type="subcellular location">
    <subcellularLocation>
        <location evidence="5">Cell inner membrane</location>
        <topology evidence="5">Multi-pass membrane protein</topology>
    </subcellularLocation>
    <subcellularLocation>
        <location evidence="1">Membrane</location>
    </subcellularLocation>
</comment>
<evidence type="ECO:0000256" key="5">
    <source>
        <dbReference type="RuleBase" id="RU369025"/>
    </source>
</evidence>
<organism evidence="7 8">
    <name type="scientific">Luteimonas terrae</name>
    <dbReference type="NCBI Taxonomy" id="1530191"/>
    <lineage>
        <taxon>Bacteria</taxon>
        <taxon>Pseudomonadati</taxon>
        <taxon>Pseudomonadota</taxon>
        <taxon>Gammaproteobacteria</taxon>
        <taxon>Lysobacterales</taxon>
        <taxon>Lysobacteraceae</taxon>
        <taxon>Luteimonas</taxon>
    </lineage>
</organism>
<dbReference type="Proteomes" id="UP000295543">
    <property type="component" value="Unassembled WGS sequence"/>
</dbReference>
<dbReference type="EMBL" id="SMTG01000002">
    <property type="protein sequence ID" value="TDK33225.1"/>
    <property type="molecule type" value="Genomic_DNA"/>
</dbReference>
<evidence type="ECO:0000313" key="7">
    <source>
        <dbReference type="EMBL" id="TDK33225.1"/>
    </source>
</evidence>
<accession>A0A4R5UD68</accession>
<dbReference type="Gene3D" id="1.10.287.1260">
    <property type="match status" value="1"/>
</dbReference>
<dbReference type="OrthoDB" id="8685113at2"/>
<sequence length="239" mass="26120">MDDASGCRLATVDDASAATCRVDCAPARSVPCVESQVRFKDRLPVWLHDWLDIVVPIGQILLIFAAAWLLRLLVRRLIERIGHRYTLPPEAVVGGRRIASFLIYAAALLLVLERMGVSGTVLWTAFTGFAAVAAVAFFAAWSVLSNIFCTMLILTTRPFRLYDHVELLENGEKPGLRGQVVDINLVYTTLRESDDGDGAGTCLQIPNSLFFQRALRRWRGGALPAPRGGGSSPGDPLDV</sequence>
<dbReference type="InterPro" id="IPR010920">
    <property type="entry name" value="LSM_dom_sf"/>
</dbReference>
<protein>
    <recommendedName>
        <fullName evidence="5">Small-conductance mechanosensitive channel</fullName>
    </recommendedName>
</protein>
<keyword evidence="5" id="KW-0406">Ion transport</keyword>
<name>A0A4R5UD68_9GAMM</name>
<keyword evidence="3 5" id="KW-1133">Transmembrane helix</keyword>
<comment type="subunit">
    <text evidence="5">Homoheptamer.</text>
</comment>
<comment type="function">
    <text evidence="5">Mechanosensitive channel that participates in the regulation of osmotic pressure changes within the cell, opening in response to stretch forces in the membrane lipid bilayer, without the need for other proteins. Contributes to normal resistance to hypoosmotic shock. Forms an ion channel of 1.0 nanosiemens conductance with a slight preference for anions.</text>
</comment>
<dbReference type="InterPro" id="IPR023408">
    <property type="entry name" value="MscS_beta-dom_sf"/>
</dbReference>
<keyword evidence="5" id="KW-0997">Cell inner membrane</keyword>
<dbReference type="PANTHER" id="PTHR30221">
    <property type="entry name" value="SMALL-CONDUCTANCE MECHANOSENSITIVE CHANNEL"/>
    <property type="match status" value="1"/>
</dbReference>